<reference evidence="6" key="3">
    <citation type="submission" date="2025-09" db="UniProtKB">
        <authorList>
            <consortium name="Ensembl"/>
        </authorList>
    </citation>
    <scope>IDENTIFICATION</scope>
</reference>
<name>A0AAY4AVS9_9TELE</name>
<evidence type="ECO:0000256" key="3">
    <source>
        <dbReference type="ARBA" id="ARBA00022525"/>
    </source>
</evidence>
<proteinExistence type="inferred from homology"/>
<comment type="similarity">
    <text evidence="2">Belongs to the DIPK family.</text>
</comment>
<dbReference type="Ensembl" id="ENSDCDT00010013590.1">
    <property type="protein sequence ID" value="ENSDCDP00010012888.1"/>
    <property type="gene ID" value="ENSDCDG00010005876.1"/>
</dbReference>
<comment type="subcellular location">
    <subcellularLocation>
        <location evidence="1">Secreted</location>
    </subcellularLocation>
</comment>
<evidence type="ECO:0000313" key="7">
    <source>
        <dbReference type="Proteomes" id="UP000694580"/>
    </source>
</evidence>
<reference evidence="6" key="2">
    <citation type="submission" date="2025-08" db="UniProtKB">
        <authorList>
            <consortium name="Ensembl"/>
        </authorList>
    </citation>
    <scope>IDENTIFICATION</scope>
</reference>
<keyword evidence="7" id="KW-1185">Reference proteome</keyword>
<dbReference type="Pfam" id="PF12260">
    <property type="entry name" value="PIP49_C"/>
    <property type="match status" value="1"/>
</dbReference>
<accession>A0AAY4AVS9</accession>
<gene>
    <name evidence="6" type="primary">LOC114788699</name>
</gene>
<dbReference type="AlphaFoldDB" id="A0AAY4AVS9"/>
<keyword evidence="4" id="KW-0732">Signal</keyword>
<sequence length="425" mass="48601">MLGFSALRVSRLYRCGKVLVAAALFGVVLMNTHSLIASFQRNELADRRFVGLNKCPACFGTSWCRKFMNGQVSFEMWGRLRFLDLFNVKNVFFAQYGEPREGSRRVVLKRLGSNQELADIDQKICKRATGRPRCDLLQAVPKTEFSRLNGDVRLLTPEAVEGWSDLVHCPSQRLLDRIVRRYAETKDSGSFLLKNLKDAERMQLLMTLAFNPEPLVLQSFPSDEGWPFAKYLGACGRMVAVNYVGAELWSYYHAPWETRVDLARQLMDIAEQLTNNDFDFALYLLDVTFDNFAVGSRDGKVIIVDAENVIVADKKLIRQNKPEGYDVWYESRVEDCDKEACLSFSKDILCSRVTNDHNYYAVCQNLLSRFATWRGTTGGLLHDPPADVVRDGQLQALLDECTRPRRPYGRFQAARELRDLLTQLR</sequence>
<dbReference type="RefSeq" id="XP_028833351.1">
    <property type="nucleotide sequence ID" value="XM_028977518.1"/>
</dbReference>
<dbReference type="RefSeq" id="XP_028833353.1">
    <property type="nucleotide sequence ID" value="XM_028977520.1"/>
</dbReference>
<evidence type="ECO:0000259" key="5">
    <source>
        <dbReference type="Pfam" id="PF12260"/>
    </source>
</evidence>
<evidence type="ECO:0000256" key="2">
    <source>
        <dbReference type="ARBA" id="ARBA00006338"/>
    </source>
</evidence>
<dbReference type="GO" id="GO:0005576">
    <property type="term" value="C:extracellular region"/>
    <property type="evidence" value="ECO:0007669"/>
    <property type="project" value="UniProtKB-SubCell"/>
</dbReference>
<evidence type="ECO:0000256" key="4">
    <source>
        <dbReference type="ARBA" id="ARBA00022729"/>
    </source>
</evidence>
<dbReference type="RefSeq" id="XP_028833352.1">
    <property type="nucleotide sequence ID" value="XM_028977519.1"/>
</dbReference>
<keyword evidence="3" id="KW-0964">Secreted</keyword>
<dbReference type="RefSeq" id="XP_028833354.1">
    <property type="nucleotide sequence ID" value="XM_028977521.1"/>
</dbReference>
<organism evidence="6 7">
    <name type="scientific">Denticeps clupeoides</name>
    <name type="common">denticle herring</name>
    <dbReference type="NCBI Taxonomy" id="299321"/>
    <lineage>
        <taxon>Eukaryota</taxon>
        <taxon>Metazoa</taxon>
        <taxon>Chordata</taxon>
        <taxon>Craniata</taxon>
        <taxon>Vertebrata</taxon>
        <taxon>Euteleostomi</taxon>
        <taxon>Actinopterygii</taxon>
        <taxon>Neopterygii</taxon>
        <taxon>Teleostei</taxon>
        <taxon>Clupei</taxon>
        <taxon>Clupeiformes</taxon>
        <taxon>Denticipitoidei</taxon>
        <taxon>Denticipitidae</taxon>
        <taxon>Denticeps</taxon>
    </lineage>
</organism>
<dbReference type="GeneID" id="114788699"/>
<protein>
    <recommendedName>
        <fullName evidence="5">FAM69 protein-kinase domain-containing protein</fullName>
    </recommendedName>
</protein>
<reference evidence="6 7" key="1">
    <citation type="submission" date="2020-06" db="EMBL/GenBank/DDBJ databases">
        <authorList>
            <consortium name="Wellcome Sanger Institute Data Sharing"/>
        </authorList>
    </citation>
    <scope>NUCLEOTIDE SEQUENCE [LARGE SCALE GENOMIC DNA]</scope>
</reference>
<feature type="domain" description="FAM69 protein-kinase" evidence="5">
    <location>
        <begin position="206"/>
        <end position="404"/>
    </location>
</feature>
<dbReference type="GeneTree" id="ENSGT00520000055625"/>
<dbReference type="PANTHER" id="PTHR32073:SF6">
    <property type="entry name" value="DIVERGENT PROTEIN KINASE DOMAIN 2A"/>
    <property type="match status" value="1"/>
</dbReference>
<dbReference type="Proteomes" id="UP000694580">
    <property type="component" value="Chromosome 4"/>
</dbReference>
<dbReference type="InterPro" id="IPR022049">
    <property type="entry name" value="FAM69_kinase_dom"/>
</dbReference>
<evidence type="ECO:0000256" key="1">
    <source>
        <dbReference type="ARBA" id="ARBA00004613"/>
    </source>
</evidence>
<dbReference type="PANTHER" id="PTHR32073">
    <property type="entry name" value="GH11358P"/>
    <property type="match status" value="1"/>
</dbReference>
<dbReference type="InterPro" id="IPR020519">
    <property type="entry name" value="DIPK2A/B"/>
</dbReference>
<evidence type="ECO:0000313" key="6">
    <source>
        <dbReference type="Ensembl" id="ENSDCDP00010012888.1"/>
    </source>
</evidence>